<dbReference type="Proteomes" id="UP000291117">
    <property type="component" value="Unassembled WGS sequence"/>
</dbReference>
<dbReference type="EMBL" id="SJSM01000006">
    <property type="protein sequence ID" value="TCC96367.1"/>
    <property type="molecule type" value="Genomic_DNA"/>
</dbReference>
<protein>
    <submittedName>
        <fullName evidence="7">Carbohydrate kinase</fullName>
    </submittedName>
</protein>
<dbReference type="Pfam" id="PF02782">
    <property type="entry name" value="FGGY_C"/>
    <property type="match status" value="1"/>
</dbReference>
<dbReference type="SUPFAM" id="SSF53067">
    <property type="entry name" value="Actin-like ATPase domain"/>
    <property type="match status" value="2"/>
</dbReference>
<dbReference type="Gene3D" id="3.30.420.40">
    <property type="match status" value="2"/>
</dbReference>
<dbReference type="GO" id="GO:0004856">
    <property type="term" value="F:D-xylulokinase activity"/>
    <property type="evidence" value="ECO:0007669"/>
    <property type="project" value="TreeGrafter"/>
</dbReference>
<comment type="caution">
    <text evidence="7">The sequence shown here is derived from an EMBL/GenBank/DDBJ whole genome shotgun (WGS) entry which is preliminary data.</text>
</comment>
<dbReference type="OrthoDB" id="9786272at2"/>
<dbReference type="PANTHER" id="PTHR10196">
    <property type="entry name" value="SUGAR KINASE"/>
    <property type="match status" value="1"/>
</dbReference>
<comment type="similarity">
    <text evidence="1">Belongs to the FGGY kinase family.</text>
</comment>
<dbReference type="InterPro" id="IPR018484">
    <property type="entry name" value="FGGY_N"/>
</dbReference>
<dbReference type="CDD" id="cd07772">
    <property type="entry name" value="ASKHA_NBD_FGGY_NaCK-like"/>
    <property type="match status" value="1"/>
</dbReference>
<accession>A0A4R0N9W5</accession>
<evidence type="ECO:0000313" key="7">
    <source>
        <dbReference type="EMBL" id="TCC96367.1"/>
    </source>
</evidence>
<dbReference type="PANTHER" id="PTHR10196:SF57">
    <property type="entry name" value="XYLULOSE KINASE"/>
    <property type="match status" value="1"/>
</dbReference>
<evidence type="ECO:0000313" key="8">
    <source>
        <dbReference type="Proteomes" id="UP000291117"/>
    </source>
</evidence>
<dbReference type="Pfam" id="PF21546">
    <property type="entry name" value="FGGY_C_2"/>
    <property type="match status" value="1"/>
</dbReference>
<organism evidence="7 8">
    <name type="scientific">Pedobacter hiemivivus</name>
    <dbReference type="NCBI Taxonomy" id="2530454"/>
    <lineage>
        <taxon>Bacteria</taxon>
        <taxon>Pseudomonadati</taxon>
        <taxon>Bacteroidota</taxon>
        <taxon>Sphingobacteriia</taxon>
        <taxon>Sphingobacteriales</taxon>
        <taxon>Sphingobacteriaceae</taxon>
        <taxon>Pedobacter</taxon>
    </lineage>
</organism>
<dbReference type="RefSeq" id="WP_131609500.1">
    <property type="nucleotide sequence ID" value="NZ_SJSM01000006.1"/>
</dbReference>
<feature type="domain" description="Carbohydrate kinase FGGY C-terminal" evidence="5">
    <location>
        <begin position="379"/>
        <end position="436"/>
    </location>
</feature>
<gene>
    <name evidence="7" type="ORF">EZ444_12245</name>
</gene>
<evidence type="ECO:0000256" key="1">
    <source>
        <dbReference type="ARBA" id="ARBA00009156"/>
    </source>
</evidence>
<proteinExistence type="inferred from homology"/>
<keyword evidence="2" id="KW-0808">Transferase</keyword>
<dbReference type="Pfam" id="PF00370">
    <property type="entry name" value="FGGY_N"/>
    <property type="match status" value="1"/>
</dbReference>
<evidence type="ECO:0000259" key="6">
    <source>
        <dbReference type="Pfam" id="PF21546"/>
    </source>
</evidence>
<feature type="domain" description="Carbohydrate kinase FGGY C-terminal" evidence="6">
    <location>
        <begin position="247"/>
        <end position="306"/>
    </location>
</feature>
<dbReference type="InterPro" id="IPR018485">
    <property type="entry name" value="FGGY_C"/>
</dbReference>
<reference evidence="7 8" key="1">
    <citation type="submission" date="2019-02" db="EMBL/GenBank/DDBJ databases">
        <title>Pedobacter sp. RP-3-8 sp. nov., isolated from Arctic soil.</title>
        <authorList>
            <person name="Dahal R.H."/>
        </authorList>
    </citation>
    <scope>NUCLEOTIDE SEQUENCE [LARGE SCALE GENOMIC DNA]</scope>
    <source>
        <strain evidence="7 8">RP-3-8</strain>
    </source>
</reference>
<keyword evidence="8" id="KW-1185">Reference proteome</keyword>
<dbReference type="InterPro" id="IPR043129">
    <property type="entry name" value="ATPase_NBD"/>
</dbReference>
<dbReference type="AlphaFoldDB" id="A0A4R0N9W5"/>
<name>A0A4R0N9W5_9SPHI</name>
<feature type="domain" description="Carbohydrate kinase FGGY N-terminal" evidence="4">
    <location>
        <begin position="7"/>
        <end position="197"/>
    </location>
</feature>
<dbReference type="GO" id="GO:0005829">
    <property type="term" value="C:cytosol"/>
    <property type="evidence" value="ECO:0007669"/>
    <property type="project" value="TreeGrafter"/>
</dbReference>
<keyword evidence="3 7" id="KW-0418">Kinase</keyword>
<evidence type="ECO:0000256" key="3">
    <source>
        <dbReference type="ARBA" id="ARBA00022777"/>
    </source>
</evidence>
<dbReference type="GO" id="GO:0005997">
    <property type="term" value="P:xylulose metabolic process"/>
    <property type="evidence" value="ECO:0007669"/>
    <property type="project" value="TreeGrafter"/>
</dbReference>
<evidence type="ECO:0000259" key="5">
    <source>
        <dbReference type="Pfam" id="PF02782"/>
    </source>
</evidence>
<evidence type="ECO:0000259" key="4">
    <source>
        <dbReference type="Pfam" id="PF00370"/>
    </source>
</evidence>
<dbReference type="InterPro" id="IPR049382">
    <property type="entry name" value="FGGY_C_2"/>
</dbReference>
<evidence type="ECO:0000256" key="2">
    <source>
        <dbReference type="ARBA" id="ARBA00022679"/>
    </source>
</evidence>
<sequence length="463" mass="52151">MKATPVIAVFDVGKTNKKLFLFDEQYKIVFERSARFLETVDEDGDPCENLESLRLSIFDSLREVFKNPAFEIKSINFATYGASFVYIDEHGNPLAPLYNYLKEYPEALKNQFYNTYGGEEVFSNLTASPVLGSLNSGMQLYRIKYEKPELFAQIKYALHLPQYLSYLISGEAYSDITSIGCHTNLWDFTKNDYHEWVGKEGLSDKLAPIVPSDSVLPAAFPGNNYAVGPGFHDSSAALVPYLVNFHEPFILLSTGTWCISLNPFNSTPLTTEELENDCLCYLQYEGKPVKASRLFAGYEHEQQVKRIAAHYNTDVIAYRSVPFDAKIIEELQRMDKVVDLEAHTITGLKESPFGSRHLDDYPTDVMAYHQLILDLVNQQYISTNRVLQGTTVKRIFVDGGFSKNSIFMNLLAAAFPELEVFAAYMAQATAVGAALAIHKSWNTKPLPNDIIELKYYAGGTVLH</sequence>